<dbReference type="PANTHER" id="PTHR43591:SF105">
    <property type="entry name" value="METHYLTRANSFERASE DOMAIN-CONTAINING PROTEIN-RELATED"/>
    <property type="match status" value="1"/>
</dbReference>
<dbReference type="HOGENOM" id="CLU_010595_0_2_1"/>
<evidence type="ECO:0000313" key="2">
    <source>
        <dbReference type="EMBL" id="EGE07550.1"/>
    </source>
</evidence>
<feature type="compositionally biased region" description="Acidic residues" evidence="1">
    <location>
        <begin position="53"/>
        <end position="66"/>
    </location>
</feature>
<protein>
    <submittedName>
        <fullName evidence="2">UMTA</fullName>
    </submittedName>
</protein>
<accession>F2Q082</accession>
<sequence>MDSQHHQQPLGGSRQPPQGQHQHHQQQHPQQLHLHQQGYYYQSPYQHYQQQPLEEEEEEEEDDDKVEETQQQQQQHQQEQQAPAGDDGRPASSDAPSPQAADSSSDDGLDEAYADSTGEGEMMGDDTKTLSTDRTMRLQYDQQDLAHHMYLLTLDGKLHLAPISNPQEILDVGTGTGIWAIDIADEYPSAKVTGVDLSPIQPSLLPPNCTFEVDDVTLCPWTYPQNHFDFIHVREMFGCIPDWDEFFQQCYQCLKPGGYIEMVEHSVEPTSDDGSVGPSHFYTLWGKTVVEAGATFGKSFTIWKESKERLKRAGFVDVVEIEYKWPMNGWNKDPKLRELGRWNQVRLHGGVEGYMLRLLTTALRWPYEEAQLFLAQMRTTLRDYKTNAYLPGTIVYARKPTDES</sequence>
<name>F2Q082_TRIEC</name>
<reference evidence="3" key="1">
    <citation type="journal article" date="2012" name="MBio">
        <title>Comparative genome analysis of Trichophyton rubrum and related dermatophytes reveals candidate genes involved in infection.</title>
        <authorList>
            <person name="Martinez D.A."/>
            <person name="Oliver B.G."/>
            <person name="Graeser Y."/>
            <person name="Goldberg J.M."/>
            <person name="Li W."/>
            <person name="Martinez-Rossi N.M."/>
            <person name="Monod M."/>
            <person name="Shelest E."/>
            <person name="Barton R.C."/>
            <person name="Birch E."/>
            <person name="Brakhage A.A."/>
            <person name="Chen Z."/>
            <person name="Gurr S.J."/>
            <person name="Heiman D."/>
            <person name="Heitman J."/>
            <person name="Kosti I."/>
            <person name="Rossi A."/>
            <person name="Saif S."/>
            <person name="Samalova M."/>
            <person name="Saunders C.W."/>
            <person name="Shea T."/>
            <person name="Summerbell R.C."/>
            <person name="Xu J."/>
            <person name="Young S."/>
            <person name="Zeng Q."/>
            <person name="Birren B.W."/>
            <person name="Cuomo C.A."/>
            <person name="White T.C."/>
        </authorList>
    </citation>
    <scope>NUCLEOTIDE SEQUENCE [LARGE SCALE GENOMIC DNA]</scope>
    <source>
        <strain evidence="3">ATCC MYA-4606 / CBS 127.97</strain>
    </source>
</reference>
<feature type="compositionally biased region" description="Low complexity" evidence="1">
    <location>
        <begin position="69"/>
        <end position="81"/>
    </location>
</feature>
<dbReference type="Proteomes" id="UP000009169">
    <property type="component" value="Unassembled WGS sequence"/>
</dbReference>
<gene>
    <name evidence="2" type="ORF">TEQG_06464</name>
</gene>
<feature type="compositionally biased region" description="Low complexity" evidence="1">
    <location>
        <begin position="90"/>
        <end position="103"/>
    </location>
</feature>
<dbReference type="Pfam" id="PF13489">
    <property type="entry name" value="Methyltransf_23"/>
    <property type="match status" value="1"/>
</dbReference>
<evidence type="ECO:0000256" key="1">
    <source>
        <dbReference type="SAM" id="MobiDB-lite"/>
    </source>
</evidence>
<dbReference type="CDD" id="cd02440">
    <property type="entry name" value="AdoMet_MTases"/>
    <property type="match status" value="1"/>
</dbReference>
<organism evidence="2 3">
    <name type="scientific">Trichophyton equinum (strain ATCC MYA-4606 / CBS 127.97)</name>
    <name type="common">Horse ringworm fungus</name>
    <dbReference type="NCBI Taxonomy" id="559882"/>
    <lineage>
        <taxon>Eukaryota</taxon>
        <taxon>Fungi</taxon>
        <taxon>Dikarya</taxon>
        <taxon>Ascomycota</taxon>
        <taxon>Pezizomycotina</taxon>
        <taxon>Eurotiomycetes</taxon>
        <taxon>Eurotiomycetidae</taxon>
        <taxon>Onygenales</taxon>
        <taxon>Arthrodermataceae</taxon>
        <taxon>Trichophyton</taxon>
    </lineage>
</organism>
<feature type="compositionally biased region" description="Low complexity" evidence="1">
    <location>
        <begin position="27"/>
        <end position="52"/>
    </location>
</feature>
<dbReference type="eggNOG" id="ENOG502QSKG">
    <property type="taxonomic scope" value="Eukaryota"/>
</dbReference>
<keyword evidence="3" id="KW-1185">Reference proteome</keyword>
<feature type="compositionally biased region" description="Acidic residues" evidence="1">
    <location>
        <begin position="104"/>
        <end position="113"/>
    </location>
</feature>
<dbReference type="SUPFAM" id="SSF53335">
    <property type="entry name" value="S-adenosyl-L-methionine-dependent methyltransferases"/>
    <property type="match status" value="1"/>
</dbReference>
<dbReference type="GO" id="GO:0008168">
    <property type="term" value="F:methyltransferase activity"/>
    <property type="evidence" value="ECO:0007669"/>
    <property type="project" value="TreeGrafter"/>
</dbReference>
<evidence type="ECO:0000313" key="3">
    <source>
        <dbReference type="Proteomes" id="UP000009169"/>
    </source>
</evidence>
<dbReference type="Gene3D" id="3.40.50.150">
    <property type="entry name" value="Vaccinia Virus protein VP39"/>
    <property type="match status" value="1"/>
</dbReference>
<feature type="region of interest" description="Disordered" evidence="1">
    <location>
        <begin position="1"/>
        <end position="128"/>
    </location>
</feature>
<proteinExistence type="predicted"/>
<dbReference type="AlphaFoldDB" id="F2Q082"/>
<dbReference type="InterPro" id="IPR029063">
    <property type="entry name" value="SAM-dependent_MTases_sf"/>
</dbReference>
<dbReference type="VEuPathDB" id="FungiDB:TEQG_06464"/>
<dbReference type="PANTHER" id="PTHR43591">
    <property type="entry name" value="METHYLTRANSFERASE"/>
    <property type="match status" value="1"/>
</dbReference>
<dbReference type="OrthoDB" id="2013972at2759"/>
<dbReference type="EMBL" id="DS995761">
    <property type="protein sequence ID" value="EGE07550.1"/>
    <property type="molecule type" value="Genomic_DNA"/>
</dbReference>